<accession>A0AA88KBP4</accession>
<reference evidence="1 2" key="1">
    <citation type="journal article" date="2018" name="BMC Genomics">
        <title>The genome of Naegleria lovaniensis, the basis for a comparative approach to unravel pathogenicity factors of the human pathogenic amoeba N. fowleri.</title>
        <authorList>
            <person name="Liechti N."/>
            <person name="Schurch N."/>
            <person name="Bruggmann R."/>
            <person name="Wittwer M."/>
        </authorList>
    </citation>
    <scope>NUCLEOTIDE SEQUENCE [LARGE SCALE GENOMIC DNA]</scope>
    <source>
        <strain evidence="1 2">ATCC 30569</strain>
    </source>
</reference>
<dbReference type="InterPro" id="IPR015943">
    <property type="entry name" value="WD40/YVTN_repeat-like_dom_sf"/>
</dbReference>
<dbReference type="RefSeq" id="XP_044542394.1">
    <property type="nucleotide sequence ID" value="XM_044688077.1"/>
</dbReference>
<protein>
    <submittedName>
        <fullName evidence="1">Uncharacterized protein</fullName>
    </submittedName>
</protein>
<evidence type="ECO:0000313" key="2">
    <source>
        <dbReference type="Proteomes" id="UP000816034"/>
    </source>
</evidence>
<dbReference type="InterPro" id="IPR011044">
    <property type="entry name" value="Quino_amine_DH_bsu"/>
</dbReference>
<name>A0AA88KBP4_NAELO</name>
<dbReference type="SUPFAM" id="SSF50969">
    <property type="entry name" value="YVTN repeat-like/Quinoprotein amine dehydrogenase"/>
    <property type="match status" value="1"/>
</dbReference>
<gene>
    <name evidence="1" type="ORF">C9374_012323</name>
</gene>
<evidence type="ECO:0000313" key="1">
    <source>
        <dbReference type="EMBL" id="KAG2373220.1"/>
    </source>
</evidence>
<dbReference type="GeneID" id="68104777"/>
<dbReference type="Proteomes" id="UP000816034">
    <property type="component" value="Unassembled WGS sequence"/>
</dbReference>
<proteinExistence type="predicted"/>
<sequence>MNFQYIQKIPLSTSHGIYYRADQVEISYHHECILVSLLDRTEGLRGFILRNSAIQVFDLNTREFKTMIKFPTLDALCFKIEENDELGGDAWLVCWPNSSLFKCDLSKLLLEKKEERQFENSSEYCIWEKQVGFSIIGISLVRSQHQCYVFGGNTVQVLNLTSGDCMRQFQMEVSPQWMIFDDSTCMWIVADGSYSVNIYQFHNDGNTWNRLTTLTRDLKTTMLMVDSVSKNIMTMNSYGTIEITTMDGNMIKSHSLRKRTFGMNINEITGELLVSHNGGIDIFK</sequence>
<dbReference type="AlphaFoldDB" id="A0AA88KBP4"/>
<keyword evidence="2" id="KW-1185">Reference proteome</keyword>
<organism evidence="1 2">
    <name type="scientific">Naegleria lovaniensis</name>
    <name type="common">Amoeba</name>
    <dbReference type="NCBI Taxonomy" id="51637"/>
    <lineage>
        <taxon>Eukaryota</taxon>
        <taxon>Discoba</taxon>
        <taxon>Heterolobosea</taxon>
        <taxon>Tetramitia</taxon>
        <taxon>Eutetramitia</taxon>
        <taxon>Vahlkampfiidae</taxon>
        <taxon>Naegleria</taxon>
    </lineage>
</organism>
<comment type="caution">
    <text evidence="1">The sequence shown here is derived from an EMBL/GenBank/DDBJ whole genome shotgun (WGS) entry which is preliminary data.</text>
</comment>
<dbReference type="Gene3D" id="2.130.10.10">
    <property type="entry name" value="YVTN repeat-like/Quinoprotein amine dehydrogenase"/>
    <property type="match status" value="1"/>
</dbReference>
<dbReference type="EMBL" id="PYSW02000058">
    <property type="protein sequence ID" value="KAG2373220.1"/>
    <property type="molecule type" value="Genomic_DNA"/>
</dbReference>